<dbReference type="PROSITE" id="PS50158">
    <property type="entry name" value="ZF_CCHC"/>
    <property type="match status" value="1"/>
</dbReference>
<sequence>MLRSKTIIAVPLDSEEEQNGDVEEEELKTVVGGVPDGNKKLQSENEKVQSSLAAQKPLEKHIDKNSENEREKHTEFKITGGVFGPVSINSPKKETQIMEKDKVAQLRDKQMELLPKENELLQKEKEIMQGENDLLRDLFASKLEGRPLSWLHSRRGTATEDITETFSQFCVMFGSKESRLELRRKFERGVWRQEENFMVYYNGKVELAEKLKMEEDELLEYVIDGISNTHLRRQTVLQHYNNFAELCKSLSTIKLPKAVDADHGVAANKFSVRCYNCNSFGHYAADCTKPTREPGTCYACGISGHTVGSCDKNKKRETPKNENNYKA</sequence>
<dbReference type="VEuPathDB" id="VectorBase:MDOMA2_004287"/>
<feature type="compositionally biased region" description="Basic and acidic residues" evidence="2">
    <location>
        <begin position="311"/>
        <end position="327"/>
    </location>
</feature>
<dbReference type="InterPro" id="IPR001878">
    <property type="entry name" value="Znf_CCHC"/>
</dbReference>
<keyword evidence="1" id="KW-0862">Zinc</keyword>
<feature type="compositionally biased region" description="Basic and acidic residues" evidence="2">
    <location>
        <begin position="57"/>
        <end position="71"/>
    </location>
</feature>
<dbReference type="AlphaFoldDB" id="A0A9J7IGB6"/>
<gene>
    <name evidence="5" type="primary">LOC109614204</name>
</gene>
<dbReference type="GO" id="GO:0008270">
    <property type="term" value="F:zinc ion binding"/>
    <property type="evidence" value="ECO:0007669"/>
    <property type="project" value="UniProtKB-KW"/>
</dbReference>
<protein>
    <submittedName>
        <fullName evidence="5">Uncharacterized protein LOC109614204</fullName>
    </submittedName>
</protein>
<evidence type="ECO:0000313" key="5">
    <source>
        <dbReference type="RefSeq" id="XP_019895114.2"/>
    </source>
</evidence>
<dbReference type="RefSeq" id="XP_019895114.2">
    <property type="nucleotide sequence ID" value="XM_020039555.2"/>
</dbReference>
<evidence type="ECO:0000259" key="3">
    <source>
        <dbReference type="PROSITE" id="PS50158"/>
    </source>
</evidence>
<dbReference type="SMART" id="SM00343">
    <property type="entry name" value="ZnF_C2HC"/>
    <property type="match status" value="2"/>
</dbReference>
<feature type="domain" description="CCHC-type" evidence="3">
    <location>
        <begin position="273"/>
        <end position="289"/>
    </location>
</feature>
<keyword evidence="1" id="KW-0863">Zinc-finger</keyword>
<name>A0A9J7IGB6_MUSDO</name>
<dbReference type="SUPFAM" id="SSF57756">
    <property type="entry name" value="Retrovirus zinc finger-like domains"/>
    <property type="match status" value="1"/>
</dbReference>
<proteinExistence type="predicted"/>
<keyword evidence="4" id="KW-1185">Reference proteome</keyword>
<evidence type="ECO:0000256" key="1">
    <source>
        <dbReference type="PROSITE-ProRule" id="PRU00047"/>
    </source>
</evidence>
<feature type="compositionally biased region" description="Basic and acidic residues" evidence="2">
    <location>
        <begin position="37"/>
        <end position="47"/>
    </location>
</feature>
<feature type="region of interest" description="Disordered" evidence="2">
    <location>
        <begin position="32"/>
        <end position="71"/>
    </location>
</feature>
<accession>A0A9J7IGB6</accession>
<keyword evidence="1" id="KW-0479">Metal-binding</keyword>
<dbReference type="OrthoDB" id="8064718at2759"/>
<feature type="region of interest" description="Disordered" evidence="2">
    <location>
        <begin position="308"/>
        <end position="327"/>
    </location>
</feature>
<dbReference type="Proteomes" id="UP001652621">
    <property type="component" value="Unplaced"/>
</dbReference>
<dbReference type="InterPro" id="IPR036875">
    <property type="entry name" value="Znf_CCHC_sf"/>
</dbReference>
<dbReference type="KEGG" id="mde:109614204"/>
<dbReference type="Pfam" id="PF00098">
    <property type="entry name" value="zf-CCHC"/>
    <property type="match status" value="1"/>
</dbReference>
<dbReference type="GO" id="GO:0003676">
    <property type="term" value="F:nucleic acid binding"/>
    <property type="evidence" value="ECO:0007669"/>
    <property type="project" value="InterPro"/>
</dbReference>
<evidence type="ECO:0000313" key="4">
    <source>
        <dbReference type="Proteomes" id="UP001652621"/>
    </source>
</evidence>
<evidence type="ECO:0000256" key="2">
    <source>
        <dbReference type="SAM" id="MobiDB-lite"/>
    </source>
</evidence>
<reference evidence="5" key="1">
    <citation type="submission" date="2025-08" db="UniProtKB">
        <authorList>
            <consortium name="RefSeq"/>
        </authorList>
    </citation>
    <scope>IDENTIFICATION</scope>
    <source>
        <strain evidence="5">Aabys</strain>
        <tissue evidence="5">Whole body</tissue>
    </source>
</reference>
<organism evidence="4 5">
    <name type="scientific">Musca domestica</name>
    <name type="common">House fly</name>
    <dbReference type="NCBI Taxonomy" id="7370"/>
    <lineage>
        <taxon>Eukaryota</taxon>
        <taxon>Metazoa</taxon>
        <taxon>Ecdysozoa</taxon>
        <taxon>Arthropoda</taxon>
        <taxon>Hexapoda</taxon>
        <taxon>Insecta</taxon>
        <taxon>Pterygota</taxon>
        <taxon>Neoptera</taxon>
        <taxon>Endopterygota</taxon>
        <taxon>Diptera</taxon>
        <taxon>Brachycera</taxon>
        <taxon>Muscomorpha</taxon>
        <taxon>Muscoidea</taxon>
        <taxon>Muscidae</taxon>
        <taxon>Musca</taxon>
    </lineage>
</organism>
<dbReference type="Gene3D" id="4.10.60.10">
    <property type="entry name" value="Zinc finger, CCHC-type"/>
    <property type="match status" value="1"/>
</dbReference>
<dbReference type="GeneID" id="109614204"/>